<dbReference type="Proteomes" id="UP000069620">
    <property type="component" value="Unassembled WGS sequence"/>
</dbReference>
<proteinExistence type="predicted"/>
<reference evidence="5" key="1">
    <citation type="journal article" date="2016" name="Genome Announc.">
        <title>Draft Genome Sequences of Five Rapidly Growing Mycobacterium Species, M. thermoresistibile, M. fortuitum subsp. acetamidolyticum, M. canariasense, M. brisbanense, and M. novocastrense.</title>
        <authorList>
            <person name="Katahira K."/>
            <person name="Ogura Y."/>
            <person name="Gotoh Y."/>
            <person name="Hayashi T."/>
        </authorList>
    </citation>
    <scope>NUCLEOTIDE SEQUENCE [LARGE SCALE GENOMIC DNA]</scope>
    <source>
        <strain evidence="5">JCM15654</strain>
    </source>
</reference>
<dbReference type="AlphaFoldDB" id="A0A100VX47"/>
<feature type="domain" description="Rv3651-like middle" evidence="2">
    <location>
        <begin position="102"/>
        <end position="211"/>
    </location>
</feature>
<accession>A0A100VX47</accession>
<dbReference type="Pfam" id="PF18007">
    <property type="entry name" value="Rv3651-like_N"/>
    <property type="match status" value="1"/>
</dbReference>
<organism evidence="4 5">
    <name type="scientific">Mycolicibacterium brisbanense</name>
    <dbReference type="NCBI Taxonomy" id="146020"/>
    <lineage>
        <taxon>Bacteria</taxon>
        <taxon>Bacillati</taxon>
        <taxon>Actinomycetota</taxon>
        <taxon>Actinomycetes</taxon>
        <taxon>Mycobacteriales</taxon>
        <taxon>Mycobacteriaceae</taxon>
        <taxon>Mycolicibacterium</taxon>
    </lineage>
</organism>
<dbReference type="InterPro" id="IPR048578">
    <property type="entry name" value="Rv3651-like_C"/>
</dbReference>
<dbReference type="Pfam" id="PF18621">
    <property type="entry name" value="Rv3651-like_middle"/>
    <property type="match status" value="1"/>
</dbReference>
<evidence type="ECO:0000313" key="5">
    <source>
        <dbReference type="Proteomes" id="UP000069620"/>
    </source>
</evidence>
<evidence type="ECO:0000259" key="3">
    <source>
        <dbReference type="Pfam" id="PF21043"/>
    </source>
</evidence>
<feature type="domain" description="Rv3651-like C-terminal" evidence="3">
    <location>
        <begin position="221"/>
        <end position="338"/>
    </location>
</feature>
<name>A0A100VX47_9MYCO</name>
<keyword evidence="5" id="KW-1185">Reference proteome</keyword>
<dbReference type="InterPro" id="IPR041439">
    <property type="entry name" value="Rv3651-like_middle"/>
</dbReference>
<dbReference type="InterPro" id="IPR041458">
    <property type="entry name" value="Rv3651-like_N"/>
</dbReference>
<gene>
    <name evidence="4" type="ORF">RMCB_1691</name>
</gene>
<sequence>MPAMTHDWLLVETLGDEPAVVARGSQTKNLVPISVFLRRNPNLMAIQSAIGATVRAGQGLSSITPKNDRVIRTEVVRMSDGRIHGVHVWIGPLDVEPPQRPIPGPLKWDLTNGVATDTAESIRNSGMNPETEATHGRAFADDLPTRDLNAGETKVLSMAIKPEAGNTLCTTWDVTDFRGEPITVGFVARVAFEPDDDGTENLICRAMNWRSEREGTAVAADYLAQRILDGLARPGVHRALVDLKNWKLLKWLDEPAPFFDWRSSNGGPARVHPTDARHMARMTTEFASGMTAAVLRMRAADDSWHPIYITINRIELEPGTFAGLVALRLPTAAEITAADLDAIE</sequence>
<protein>
    <recommendedName>
        <fullName evidence="6">Rv3651-like N-terminal domain-containing protein</fullName>
    </recommendedName>
</protein>
<evidence type="ECO:0000313" key="4">
    <source>
        <dbReference type="EMBL" id="GAS87595.1"/>
    </source>
</evidence>
<reference evidence="5" key="2">
    <citation type="submission" date="2016-02" db="EMBL/GenBank/DDBJ databases">
        <title>Draft genome sequence of five rapidly growing Mycobacterium species.</title>
        <authorList>
            <person name="Katahira K."/>
            <person name="Gotou Y."/>
            <person name="Iida K."/>
            <person name="Ogura Y."/>
            <person name="Hayashi T."/>
        </authorList>
    </citation>
    <scope>NUCLEOTIDE SEQUENCE [LARGE SCALE GENOMIC DNA]</scope>
    <source>
        <strain evidence="5">JCM15654</strain>
    </source>
</reference>
<dbReference type="Pfam" id="PF21043">
    <property type="entry name" value="Rv3651-like_C"/>
    <property type="match status" value="1"/>
</dbReference>
<dbReference type="EMBL" id="BCSX01000019">
    <property type="protein sequence ID" value="GAS87595.1"/>
    <property type="molecule type" value="Genomic_DNA"/>
</dbReference>
<evidence type="ECO:0000259" key="2">
    <source>
        <dbReference type="Pfam" id="PF18621"/>
    </source>
</evidence>
<evidence type="ECO:0000259" key="1">
    <source>
        <dbReference type="Pfam" id="PF18007"/>
    </source>
</evidence>
<feature type="domain" description="Rv3651-like N-terminal" evidence="1">
    <location>
        <begin position="7"/>
        <end position="99"/>
    </location>
</feature>
<comment type="caution">
    <text evidence="4">The sequence shown here is derived from an EMBL/GenBank/DDBJ whole genome shotgun (WGS) entry which is preliminary data.</text>
</comment>
<evidence type="ECO:0008006" key="6">
    <source>
        <dbReference type="Google" id="ProtNLM"/>
    </source>
</evidence>